<dbReference type="Gene3D" id="1.20.140.10">
    <property type="entry name" value="Butyryl-CoA Dehydrogenase, subunit A, domain 3"/>
    <property type="match status" value="1"/>
</dbReference>
<dbReference type="Pfam" id="PF00441">
    <property type="entry name" value="Acyl-CoA_dh_1"/>
    <property type="match status" value="1"/>
</dbReference>
<evidence type="ECO:0000256" key="1">
    <source>
        <dbReference type="ARBA" id="ARBA00001974"/>
    </source>
</evidence>
<evidence type="ECO:0000256" key="4">
    <source>
        <dbReference type="ARBA" id="ARBA00022827"/>
    </source>
</evidence>
<evidence type="ECO:0000259" key="8">
    <source>
        <dbReference type="Pfam" id="PF02771"/>
    </source>
</evidence>
<reference evidence="9 10" key="1">
    <citation type="submission" date="2021-08" db="EMBL/GenBank/DDBJ databases">
        <title>Streptomyces sp. PTM05 isolated from lichen.</title>
        <authorList>
            <person name="Somphong A."/>
            <person name="Phongsopitanun W."/>
            <person name="Tanasupawat S."/>
        </authorList>
    </citation>
    <scope>NUCLEOTIDE SEQUENCE [LARGE SCALE GENOMIC DNA]</scope>
    <source>
        <strain evidence="9 10">Ptm05</strain>
    </source>
</reference>
<evidence type="ECO:0000259" key="6">
    <source>
        <dbReference type="Pfam" id="PF00441"/>
    </source>
</evidence>
<keyword evidence="5" id="KW-0560">Oxidoreductase</keyword>
<feature type="domain" description="Acyl-CoA oxidase/dehydrogenase middle" evidence="7">
    <location>
        <begin position="127"/>
        <end position="217"/>
    </location>
</feature>
<dbReference type="SUPFAM" id="SSF56645">
    <property type="entry name" value="Acyl-CoA dehydrogenase NM domain-like"/>
    <property type="match status" value="1"/>
</dbReference>
<dbReference type="InterPro" id="IPR009075">
    <property type="entry name" value="AcylCo_DH/oxidase_C"/>
</dbReference>
<dbReference type="InterPro" id="IPR036250">
    <property type="entry name" value="AcylCo_DH-like_C"/>
</dbReference>
<dbReference type="PANTHER" id="PTHR43884:SF12">
    <property type="entry name" value="ISOVALERYL-COA DEHYDROGENASE, MITOCHONDRIAL-RELATED"/>
    <property type="match status" value="1"/>
</dbReference>
<organism evidence="9 10">
    <name type="scientific">Streptantibioticus parmotrematis</name>
    <dbReference type="NCBI Taxonomy" id="2873249"/>
    <lineage>
        <taxon>Bacteria</taxon>
        <taxon>Bacillati</taxon>
        <taxon>Actinomycetota</taxon>
        <taxon>Actinomycetes</taxon>
        <taxon>Kitasatosporales</taxon>
        <taxon>Streptomycetaceae</taxon>
        <taxon>Streptantibioticus</taxon>
    </lineage>
</organism>
<name>A0ABS7QQT6_9ACTN</name>
<dbReference type="Gene3D" id="2.40.110.10">
    <property type="entry name" value="Butyryl-CoA Dehydrogenase, subunit A, domain 2"/>
    <property type="match status" value="1"/>
</dbReference>
<dbReference type="InterPro" id="IPR009100">
    <property type="entry name" value="AcylCoA_DH/oxidase_NM_dom_sf"/>
</dbReference>
<evidence type="ECO:0000313" key="9">
    <source>
        <dbReference type="EMBL" id="MBY8885303.1"/>
    </source>
</evidence>
<evidence type="ECO:0000256" key="3">
    <source>
        <dbReference type="ARBA" id="ARBA00022630"/>
    </source>
</evidence>
<accession>A0ABS7QQT6</accession>
<evidence type="ECO:0000259" key="7">
    <source>
        <dbReference type="Pfam" id="PF02770"/>
    </source>
</evidence>
<dbReference type="InterPro" id="IPR046373">
    <property type="entry name" value="Acyl-CoA_Oxase/DH_mid-dom_sf"/>
</dbReference>
<dbReference type="Proteomes" id="UP001198565">
    <property type="component" value="Unassembled WGS sequence"/>
</dbReference>
<dbReference type="Pfam" id="PF02771">
    <property type="entry name" value="Acyl-CoA_dh_N"/>
    <property type="match status" value="1"/>
</dbReference>
<keyword evidence="4 5" id="KW-0274">FAD</keyword>
<evidence type="ECO:0000256" key="2">
    <source>
        <dbReference type="ARBA" id="ARBA00009347"/>
    </source>
</evidence>
<protein>
    <submittedName>
        <fullName evidence="9">Acyl-CoA dehydrogenase family protein</fullName>
    </submittedName>
</protein>
<dbReference type="SUPFAM" id="SSF47203">
    <property type="entry name" value="Acyl-CoA dehydrogenase C-terminal domain-like"/>
    <property type="match status" value="1"/>
</dbReference>
<dbReference type="PROSITE" id="PS00072">
    <property type="entry name" value="ACYL_COA_DH_1"/>
    <property type="match status" value="1"/>
</dbReference>
<dbReference type="InterPro" id="IPR037069">
    <property type="entry name" value="AcylCoA_DH/ox_N_sf"/>
</dbReference>
<evidence type="ECO:0000313" key="10">
    <source>
        <dbReference type="Proteomes" id="UP001198565"/>
    </source>
</evidence>
<dbReference type="PANTHER" id="PTHR43884">
    <property type="entry name" value="ACYL-COA DEHYDROGENASE"/>
    <property type="match status" value="1"/>
</dbReference>
<dbReference type="Gene3D" id="1.10.540.10">
    <property type="entry name" value="Acyl-CoA dehydrogenase/oxidase, N-terminal domain"/>
    <property type="match status" value="1"/>
</dbReference>
<gene>
    <name evidence="9" type="ORF">K7472_10645</name>
</gene>
<dbReference type="InterPro" id="IPR006091">
    <property type="entry name" value="Acyl-CoA_Oxase/DH_mid-dom"/>
</dbReference>
<proteinExistence type="inferred from homology"/>
<feature type="domain" description="Acyl-CoA dehydrogenase/oxidase N-terminal" evidence="8">
    <location>
        <begin position="19"/>
        <end position="122"/>
    </location>
</feature>
<dbReference type="InterPro" id="IPR013786">
    <property type="entry name" value="AcylCoA_DH/ox_N"/>
</dbReference>
<comment type="similarity">
    <text evidence="2 5">Belongs to the acyl-CoA dehydrogenase family.</text>
</comment>
<comment type="cofactor">
    <cofactor evidence="1 5">
        <name>FAD</name>
        <dbReference type="ChEBI" id="CHEBI:57692"/>
    </cofactor>
</comment>
<keyword evidence="10" id="KW-1185">Reference proteome</keyword>
<dbReference type="InterPro" id="IPR006089">
    <property type="entry name" value="Acyl-CoA_DH_CS"/>
</dbReference>
<sequence length="385" mass="41241">MTSLTTAPPAPERTRTIDRTTVRAFVDEHIMPRADAYDREGTVPEDILERIAEAGLWAPFLPAELGGQGLDLVTLGEVHEEVGRGCSSVRSLLTVHTMLSWALQRWGSAEQIERWGRDLAAGRVLGSFCLSEAGAGSDAAGIRTTAEPHGGGWLLNGRKKWITGGQRSDLFLVFARTETSIIALLVPRATPGVAVLPIEDMLGTRASMLAELEFTDVRLGPDALLGPASFAAGMVLSGTLDLGRYSVASGSTGILQACLEACAHYTARRTVGGSPLRELALIRAKLSDMVTDLRAARLLCHQAGALKDAGDPGTIMATWVAKYFASTAAARHSTEAVQVHGANGCSTDYPVARLYRDAKVMEIIEGSNEIQRITIADEAYREWSL</sequence>
<dbReference type="PIRSF" id="PIRSF016578">
    <property type="entry name" value="HsaA"/>
    <property type="match status" value="1"/>
</dbReference>
<dbReference type="RefSeq" id="WP_222976542.1">
    <property type="nucleotide sequence ID" value="NZ_JAINVZ010000005.1"/>
</dbReference>
<dbReference type="Pfam" id="PF02770">
    <property type="entry name" value="Acyl-CoA_dh_M"/>
    <property type="match status" value="1"/>
</dbReference>
<evidence type="ECO:0000256" key="5">
    <source>
        <dbReference type="RuleBase" id="RU362125"/>
    </source>
</evidence>
<comment type="caution">
    <text evidence="9">The sequence shown here is derived from an EMBL/GenBank/DDBJ whole genome shotgun (WGS) entry which is preliminary data.</text>
</comment>
<keyword evidence="3 5" id="KW-0285">Flavoprotein</keyword>
<feature type="domain" description="Acyl-CoA dehydrogenase/oxidase C-terminal" evidence="6">
    <location>
        <begin position="236"/>
        <end position="378"/>
    </location>
</feature>
<dbReference type="EMBL" id="JAINVZ010000005">
    <property type="protein sequence ID" value="MBY8885303.1"/>
    <property type="molecule type" value="Genomic_DNA"/>
</dbReference>